<protein>
    <submittedName>
        <fullName evidence="2">Uncharacterized protein</fullName>
    </submittedName>
</protein>
<gene>
    <name evidence="2" type="ORF">WDU99_15420</name>
</gene>
<comment type="caution">
    <text evidence="2">The sequence shown here is derived from an EMBL/GenBank/DDBJ whole genome shotgun (WGS) entry which is preliminary data.</text>
</comment>
<proteinExistence type="predicted"/>
<feature type="compositionally biased region" description="Pro residues" evidence="1">
    <location>
        <begin position="1"/>
        <end position="11"/>
    </location>
</feature>
<organism evidence="2 3">
    <name type="scientific">Microbacterium bandirmense</name>
    <dbReference type="NCBI Taxonomy" id="3122050"/>
    <lineage>
        <taxon>Bacteria</taxon>
        <taxon>Bacillati</taxon>
        <taxon>Actinomycetota</taxon>
        <taxon>Actinomycetes</taxon>
        <taxon>Micrococcales</taxon>
        <taxon>Microbacteriaceae</taxon>
        <taxon>Microbacterium</taxon>
    </lineage>
</organism>
<keyword evidence="3" id="KW-1185">Reference proteome</keyword>
<dbReference type="EMBL" id="JBBDGM010000017">
    <property type="protein sequence ID" value="MEJ1089704.1"/>
    <property type="molecule type" value="Genomic_DNA"/>
</dbReference>
<accession>A0ABU8LFX5</accession>
<sequence>MSDPTPFPTDPLYPDGTDPDLSKDDDARAAKGHTDPDRPDDRRPTFDEQQQDRLAAEEQGRGEHYTDIP</sequence>
<dbReference type="Proteomes" id="UP001371224">
    <property type="component" value="Unassembled WGS sequence"/>
</dbReference>
<evidence type="ECO:0000313" key="3">
    <source>
        <dbReference type="Proteomes" id="UP001371224"/>
    </source>
</evidence>
<evidence type="ECO:0000313" key="2">
    <source>
        <dbReference type="EMBL" id="MEJ1089704.1"/>
    </source>
</evidence>
<feature type="compositionally biased region" description="Basic and acidic residues" evidence="1">
    <location>
        <begin position="20"/>
        <end position="69"/>
    </location>
</feature>
<evidence type="ECO:0000256" key="1">
    <source>
        <dbReference type="SAM" id="MobiDB-lite"/>
    </source>
</evidence>
<feature type="region of interest" description="Disordered" evidence="1">
    <location>
        <begin position="1"/>
        <end position="69"/>
    </location>
</feature>
<name>A0ABU8LFX5_9MICO</name>
<reference evidence="2 3" key="1">
    <citation type="submission" date="2024-02" db="EMBL/GenBank/DDBJ databases">
        <authorList>
            <person name="Saticioglu I.B."/>
        </authorList>
    </citation>
    <scope>NUCLEOTIDE SEQUENCE [LARGE SCALE GENOMIC DNA]</scope>
    <source>
        <strain evidence="2 3">Mu-80</strain>
    </source>
</reference>
<dbReference type="RefSeq" id="WP_337333349.1">
    <property type="nucleotide sequence ID" value="NZ_JBBDGM010000017.1"/>
</dbReference>